<protein>
    <submittedName>
        <fullName evidence="4">Potassium uptake protein</fullName>
    </submittedName>
</protein>
<feature type="domain" description="K+ potassium transporter integral membrane" evidence="3">
    <location>
        <begin position="20"/>
        <end position="95"/>
    </location>
</feature>
<feature type="non-terminal residue" evidence="4">
    <location>
        <position position="95"/>
    </location>
</feature>
<evidence type="ECO:0000313" key="4">
    <source>
        <dbReference type="EMBL" id="EPN70039.1"/>
    </source>
</evidence>
<dbReference type="EMBL" id="AOKF01000014">
    <property type="protein sequence ID" value="EPN70039.1"/>
    <property type="molecule type" value="Genomic_DNA"/>
</dbReference>
<keyword evidence="2" id="KW-0472">Membrane</keyword>
<dbReference type="GO" id="GO:0015079">
    <property type="term" value="F:potassium ion transmembrane transporter activity"/>
    <property type="evidence" value="ECO:0007669"/>
    <property type="project" value="InterPro"/>
</dbReference>
<sequence>MSQTNSHAQAGGTAKPIGLLIAAVGVVYGDIGTSPLYTLKEVFQGGYGVEVTHDAILGVLSLIFWSLIWVVSFKYMAFVLRADNQGEGGIMALMA</sequence>
<comment type="caution">
    <text evidence="4">The sequence shown here is derived from an EMBL/GenBank/DDBJ whole genome shotgun (WGS) entry which is preliminary data.</text>
</comment>
<dbReference type="InterPro" id="IPR053951">
    <property type="entry name" value="K_trans_N"/>
</dbReference>
<dbReference type="PANTHER" id="PTHR30540:SF79">
    <property type="entry name" value="LOW AFFINITY POTASSIUM TRANSPORT SYSTEM PROTEIN KUP"/>
    <property type="match status" value="1"/>
</dbReference>
<dbReference type="PANTHER" id="PTHR30540">
    <property type="entry name" value="OSMOTIC STRESS POTASSIUM TRANSPORTER"/>
    <property type="match status" value="1"/>
</dbReference>
<dbReference type="Pfam" id="PF02705">
    <property type="entry name" value="K_trans"/>
    <property type="match status" value="1"/>
</dbReference>
<feature type="transmembrane region" description="Helical" evidence="2">
    <location>
        <begin position="12"/>
        <end position="31"/>
    </location>
</feature>
<evidence type="ECO:0000256" key="2">
    <source>
        <dbReference type="SAM" id="Phobius"/>
    </source>
</evidence>
<evidence type="ECO:0000259" key="3">
    <source>
        <dbReference type="Pfam" id="PF02705"/>
    </source>
</evidence>
<dbReference type="InterPro" id="IPR003855">
    <property type="entry name" value="K+_transporter"/>
</dbReference>
<proteinExistence type="inferred from homology"/>
<reference evidence="4 5" key="1">
    <citation type="journal article" date="2013" name="PLoS Pathog.">
        <title>Genomic analysis of the Kiwifruit pathogen Pseudomonas syringae pv. actinidiae provides insight into the origins of an emergent plant disease.</title>
        <authorList>
            <person name="McCann H.C."/>
            <person name="Rikkerink E.H."/>
            <person name="Bertels F."/>
            <person name="Fiers M."/>
            <person name="Lu A."/>
            <person name="Rees-George J."/>
            <person name="Andersen M.T."/>
            <person name="Gleave A.P."/>
            <person name="Haubold B."/>
            <person name="Wohlers M.W."/>
            <person name="Guttman D.S."/>
            <person name="Wang P.W."/>
            <person name="Straub C."/>
            <person name="Vanneste J.L."/>
            <person name="Rainey P.B."/>
            <person name="Templeton M.D."/>
        </authorList>
    </citation>
    <scope>NUCLEOTIDE SEQUENCE [LARGE SCALE GENOMIC DNA]</scope>
    <source>
        <strain evidence="4 5">ICMP 19096</strain>
    </source>
</reference>
<evidence type="ECO:0000313" key="5">
    <source>
        <dbReference type="Proteomes" id="UP000018849"/>
    </source>
</evidence>
<comment type="similarity">
    <text evidence="1">Belongs to the HAK/KUP transporter (TC 2.A.72) family.</text>
</comment>
<dbReference type="GO" id="GO:0016020">
    <property type="term" value="C:membrane"/>
    <property type="evidence" value="ECO:0007669"/>
    <property type="project" value="InterPro"/>
</dbReference>
<keyword evidence="2" id="KW-0812">Transmembrane</keyword>
<organism evidence="4 5">
    <name type="scientific">Pseudomonas syringae pv. actinidiae ICMP 19096</name>
    <dbReference type="NCBI Taxonomy" id="1194405"/>
    <lineage>
        <taxon>Bacteria</taxon>
        <taxon>Pseudomonadati</taxon>
        <taxon>Pseudomonadota</taxon>
        <taxon>Gammaproteobacteria</taxon>
        <taxon>Pseudomonadales</taxon>
        <taxon>Pseudomonadaceae</taxon>
        <taxon>Pseudomonas</taxon>
        <taxon>Pseudomonas syringae</taxon>
    </lineage>
</organism>
<accession>A0A656K640</accession>
<dbReference type="Proteomes" id="UP000018849">
    <property type="component" value="Unassembled WGS sequence"/>
</dbReference>
<evidence type="ECO:0000256" key="1">
    <source>
        <dbReference type="ARBA" id="ARBA00007019"/>
    </source>
</evidence>
<dbReference type="AlphaFoldDB" id="A0A656K640"/>
<keyword evidence="2" id="KW-1133">Transmembrane helix</keyword>
<name>A0A656K640_PSESF</name>
<feature type="transmembrane region" description="Helical" evidence="2">
    <location>
        <begin position="51"/>
        <end position="71"/>
    </location>
</feature>
<gene>
    <name evidence="4" type="ORF">A245_00206</name>
</gene>